<feature type="non-terminal residue" evidence="9">
    <location>
        <position position="1"/>
    </location>
</feature>
<dbReference type="InterPro" id="IPR017705">
    <property type="entry name" value="Ribonuclease_Y"/>
</dbReference>
<dbReference type="EMBL" id="JAGQLL010000073">
    <property type="protein sequence ID" value="MCA9380494.1"/>
    <property type="molecule type" value="Genomic_DNA"/>
</dbReference>
<dbReference type="NCBIfam" id="TIGR03319">
    <property type="entry name" value="RNase_Y"/>
    <property type="match status" value="1"/>
</dbReference>
<dbReference type="EC" id="3.1.-.-" evidence="5"/>
<dbReference type="InterPro" id="IPR006674">
    <property type="entry name" value="HD_domain"/>
</dbReference>
<dbReference type="InterPro" id="IPR003607">
    <property type="entry name" value="HD/PDEase_dom"/>
</dbReference>
<evidence type="ECO:0000259" key="8">
    <source>
        <dbReference type="PROSITE" id="PS51831"/>
    </source>
</evidence>
<dbReference type="SUPFAM" id="SSF54791">
    <property type="entry name" value="Eukaryotic type KH-domain (KH-domain type I)"/>
    <property type="match status" value="1"/>
</dbReference>
<comment type="caution">
    <text evidence="9">The sequence shown here is derived from an EMBL/GenBank/DDBJ whole genome shotgun (WGS) entry which is preliminary data.</text>
</comment>
<dbReference type="GO" id="GO:0016787">
    <property type="term" value="F:hydrolase activity"/>
    <property type="evidence" value="ECO:0007669"/>
    <property type="project" value="UniProtKB-KW"/>
</dbReference>
<protein>
    <recommendedName>
        <fullName evidence="5">Ribonuclease Y</fullName>
        <ecNumber evidence="5">3.1.-.-</ecNumber>
    </recommendedName>
</protein>
<name>A0A955L0S0_9BACT</name>
<dbReference type="InterPro" id="IPR006675">
    <property type="entry name" value="HDIG_dom"/>
</dbReference>
<dbReference type="GO" id="GO:0016020">
    <property type="term" value="C:membrane"/>
    <property type="evidence" value="ECO:0007669"/>
    <property type="project" value="InterPro"/>
</dbReference>
<dbReference type="SUPFAM" id="SSF109604">
    <property type="entry name" value="HD-domain/PDEase-like"/>
    <property type="match status" value="1"/>
</dbReference>
<dbReference type="Pfam" id="PF01966">
    <property type="entry name" value="HD"/>
    <property type="match status" value="1"/>
</dbReference>
<dbReference type="PROSITE" id="PS51831">
    <property type="entry name" value="HD"/>
    <property type="match status" value="1"/>
</dbReference>
<reference evidence="9" key="1">
    <citation type="submission" date="2020-04" db="EMBL/GenBank/DDBJ databases">
        <authorList>
            <person name="Zhang T."/>
        </authorList>
    </citation>
    <scope>NUCLEOTIDE SEQUENCE</scope>
    <source>
        <strain evidence="9">HKST-UBA15</strain>
    </source>
</reference>
<proteinExistence type="inferred from homology"/>
<dbReference type="Pfam" id="PF12072">
    <property type="entry name" value="RNase_Y_N"/>
    <property type="match status" value="1"/>
</dbReference>
<dbReference type="InterPro" id="IPR036612">
    <property type="entry name" value="KH_dom_type_1_sf"/>
</dbReference>
<dbReference type="HAMAP" id="MF_00335">
    <property type="entry name" value="RNase_Y"/>
    <property type="match status" value="1"/>
</dbReference>
<dbReference type="Gene3D" id="1.10.3210.10">
    <property type="entry name" value="Hypothetical protein af1432"/>
    <property type="match status" value="1"/>
</dbReference>
<dbReference type="NCBIfam" id="TIGR00277">
    <property type="entry name" value="HDIG"/>
    <property type="match status" value="1"/>
</dbReference>
<reference evidence="9" key="2">
    <citation type="journal article" date="2021" name="Microbiome">
        <title>Successional dynamics and alternative stable states in a saline activated sludge microbial community over 9 years.</title>
        <authorList>
            <person name="Wang Y."/>
            <person name="Ye J."/>
            <person name="Ju F."/>
            <person name="Liu L."/>
            <person name="Boyd J.A."/>
            <person name="Deng Y."/>
            <person name="Parks D.H."/>
            <person name="Jiang X."/>
            <person name="Yin X."/>
            <person name="Woodcroft B.J."/>
            <person name="Tyson G.W."/>
            <person name="Hugenholtz P."/>
            <person name="Polz M.F."/>
            <person name="Zhang T."/>
        </authorList>
    </citation>
    <scope>NUCLEOTIDE SEQUENCE</scope>
    <source>
        <strain evidence="9">HKST-UBA15</strain>
    </source>
</reference>
<dbReference type="CDD" id="cd00077">
    <property type="entry name" value="HDc"/>
    <property type="match status" value="1"/>
</dbReference>
<dbReference type="GO" id="GO:0003723">
    <property type="term" value="F:RNA binding"/>
    <property type="evidence" value="ECO:0007669"/>
    <property type="project" value="UniProtKB-UniRule"/>
</dbReference>
<dbReference type="InterPro" id="IPR004087">
    <property type="entry name" value="KH_dom"/>
</dbReference>
<dbReference type="Pfam" id="PF00013">
    <property type="entry name" value="KH_1"/>
    <property type="match status" value="1"/>
</dbReference>
<keyword evidence="3" id="KW-0378">Hydrolase</keyword>
<feature type="domain" description="HD" evidence="8">
    <location>
        <begin position="284"/>
        <end position="378"/>
    </location>
</feature>
<dbReference type="InterPro" id="IPR022711">
    <property type="entry name" value="RNase_Y_N"/>
</dbReference>
<dbReference type="Proteomes" id="UP000745577">
    <property type="component" value="Unassembled WGS sequence"/>
</dbReference>
<evidence type="ECO:0000256" key="7">
    <source>
        <dbReference type="SAM" id="Coils"/>
    </source>
</evidence>
<dbReference type="InterPro" id="IPR004088">
    <property type="entry name" value="KH_dom_type_1"/>
</dbReference>
<evidence type="ECO:0000256" key="5">
    <source>
        <dbReference type="NCBIfam" id="TIGR03319"/>
    </source>
</evidence>
<organism evidence="9 10">
    <name type="scientific">Candidatus Dojkabacteria bacterium</name>
    <dbReference type="NCBI Taxonomy" id="2099670"/>
    <lineage>
        <taxon>Bacteria</taxon>
        <taxon>Candidatus Dojkabacteria</taxon>
    </lineage>
</organism>
<evidence type="ECO:0000256" key="3">
    <source>
        <dbReference type="ARBA" id="ARBA00022801"/>
    </source>
</evidence>
<evidence type="ECO:0000256" key="2">
    <source>
        <dbReference type="ARBA" id="ARBA00022759"/>
    </source>
</evidence>
<dbReference type="SMART" id="SM00471">
    <property type="entry name" value="HDc"/>
    <property type="match status" value="1"/>
</dbReference>
<feature type="coiled-coil region" evidence="7">
    <location>
        <begin position="7"/>
        <end position="34"/>
    </location>
</feature>
<dbReference type="CDD" id="cd22431">
    <property type="entry name" value="KH-I_RNaseY"/>
    <property type="match status" value="1"/>
</dbReference>
<evidence type="ECO:0000256" key="6">
    <source>
        <dbReference type="PROSITE-ProRule" id="PRU00117"/>
    </source>
</evidence>
<dbReference type="GO" id="GO:0006402">
    <property type="term" value="P:mRNA catabolic process"/>
    <property type="evidence" value="ECO:0007669"/>
    <property type="project" value="UniProtKB-UniRule"/>
</dbReference>
<evidence type="ECO:0000313" key="10">
    <source>
        <dbReference type="Proteomes" id="UP000745577"/>
    </source>
</evidence>
<gene>
    <name evidence="9" type="primary">rny</name>
    <name evidence="9" type="ORF">KC675_04925</name>
</gene>
<keyword evidence="1" id="KW-0540">Nuclease</keyword>
<evidence type="ECO:0000256" key="4">
    <source>
        <dbReference type="ARBA" id="ARBA00022884"/>
    </source>
</evidence>
<dbReference type="PROSITE" id="PS50084">
    <property type="entry name" value="KH_TYPE_1"/>
    <property type="match status" value="1"/>
</dbReference>
<keyword evidence="2" id="KW-0255">Endonuclease</keyword>
<dbReference type="PANTHER" id="PTHR12826">
    <property type="entry name" value="RIBONUCLEASE Y"/>
    <property type="match status" value="1"/>
</dbReference>
<dbReference type="PANTHER" id="PTHR12826:SF15">
    <property type="entry name" value="RIBONUCLEASE Y"/>
    <property type="match status" value="1"/>
</dbReference>
<feature type="coiled-coil region" evidence="7">
    <location>
        <begin position="67"/>
        <end position="98"/>
    </location>
</feature>
<keyword evidence="7" id="KW-0175">Coiled coil</keyword>
<evidence type="ECO:0000313" key="9">
    <source>
        <dbReference type="EMBL" id="MCA9380494.1"/>
    </source>
</evidence>
<dbReference type="GO" id="GO:0004521">
    <property type="term" value="F:RNA endonuclease activity"/>
    <property type="evidence" value="ECO:0007669"/>
    <property type="project" value="UniProtKB-UniRule"/>
</dbReference>
<dbReference type="AlphaFoldDB" id="A0A955L0S0"/>
<evidence type="ECO:0000256" key="1">
    <source>
        <dbReference type="ARBA" id="ARBA00022722"/>
    </source>
</evidence>
<dbReference type="SMART" id="SM00322">
    <property type="entry name" value="KH"/>
    <property type="match status" value="1"/>
</dbReference>
<keyword evidence="4 6" id="KW-0694">RNA-binding</keyword>
<sequence>EAIRKASLKAQNTILEAEREADKIKTEAMKQTTELKQTVLAEEKRLDEREKKLVDRAKVLDERFESIESKEKAVEQAKKDVKRRSEKITEELQKLARLSPEEAKKLVMDRTEEELKSYVARKIREADFEIQSTSEKVSREILVDVMQKSATDYVAESTATTIDIENEELKGKIIGKEGRNIRTFERLTGVDIIVDEAPNQVTLSCFDPIRREVAALALQKLLKDGRVHPGSIEETIYGIKNELSKEIKRTGEKLAYDSGCNDLPQEVIKLLGRFKYRFSYGQNLIKHSMEMVNLGGQLASELGADVNFVKKACLLHDIGKVLTHEIEGKPHHHISGDVVRKYLKDEKLANAVESHHGDIDATSLEAEIVKIADAISGARPGARKDSYENYVKRVKGLEDIAKKYEGVEEAYAIHAGREVRVIFKPSIASDDDVIITTHKIAKEIEETQNYPGSVKVTAIRELRVTEEAK</sequence>
<accession>A0A955L0S0</accession>